<comment type="caution">
    <text evidence="2">The sequence shown here is derived from an EMBL/GenBank/DDBJ whole genome shotgun (WGS) entry which is preliminary data.</text>
</comment>
<gene>
    <name evidence="2" type="ORF">Tci_040868</name>
</gene>
<protein>
    <submittedName>
        <fullName evidence="2">Uncharacterized protein</fullName>
    </submittedName>
</protein>
<dbReference type="AlphaFoldDB" id="A0A6L2M5I0"/>
<reference evidence="2" key="1">
    <citation type="journal article" date="2019" name="Sci. Rep.">
        <title>Draft genome of Tanacetum cinerariifolium, the natural source of mosquito coil.</title>
        <authorList>
            <person name="Yamashiro T."/>
            <person name="Shiraishi A."/>
            <person name="Satake H."/>
            <person name="Nakayama K."/>
        </authorList>
    </citation>
    <scope>NUCLEOTIDE SEQUENCE</scope>
</reference>
<feature type="region of interest" description="Disordered" evidence="1">
    <location>
        <begin position="81"/>
        <end position="114"/>
    </location>
</feature>
<proteinExistence type="predicted"/>
<sequence>MEIYYIQTHPYGLFLKPKPTLLVGLKPHAPLWWLGEGGGAWCEGDEEMMVDMEVVTRLWLPRVMAAGEDRRGDEMMTREVVTNNGDEGGDVVGVDCGWRPTVGMAGDGSRDGSK</sequence>
<organism evidence="2">
    <name type="scientific">Tanacetum cinerariifolium</name>
    <name type="common">Dalmatian daisy</name>
    <name type="synonym">Chrysanthemum cinerariifolium</name>
    <dbReference type="NCBI Taxonomy" id="118510"/>
    <lineage>
        <taxon>Eukaryota</taxon>
        <taxon>Viridiplantae</taxon>
        <taxon>Streptophyta</taxon>
        <taxon>Embryophyta</taxon>
        <taxon>Tracheophyta</taxon>
        <taxon>Spermatophyta</taxon>
        <taxon>Magnoliopsida</taxon>
        <taxon>eudicotyledons</taxon>
        <taxon>Gunneridae</taxon>
        <taxon>Pentapetalae</taxon>
        <taxon>asterids</taxon>
        <taxon>campanulids</taxon>
        <taxon>Asterales</taxon>
        <taxon>Asteraceae</taxon>
        <taxon>Asteroideae</taxon>
        <taxon>Anthemideae</taxon>
        <taxon>Anthemidinae</taxon>
        <taxon>Tanacetum</taxon>
    </lineage>
</organism>
<evidence type="ECO:0000313" key="2">
    <source>
        <dbReference type="EMBL" id="GEU68890.1"/>
    </source>
</evidence>
<accession>A0A6L2M5I0</accession>
<dbReference type="EMBL" id="BKCJ010005834">
    <property type="protein sequence ID" value="GEU68890.1"/>
    <property type="molecule type" value="Genomic_DNA"/>
</dbReference>
<evidence type="ECO:0000256" key="1">
    <source>
        <dbReference type="SAM" id="MobiDB-lite"/>
    </source>
</evidence>
<name>A0A6L2M5I0_TANCI</name>